<evidence type="ECO:0000313" key="2">
    <source>
        <dbReference type="Proteomes" id="UP001295684"/>
    </source>
</evidence>
<dbReference type="EMBL" id="CAMPGE010004866">
    <property type="protein sequence ID" value="CAI2363716.1"/>
    <property type="molecule type" value="Genomic_DNA"/>
</dbReference>
<reference evidence="1" key="1">
    <citation type="submission" date="2023-07" db="EMBL/GenBank/DDBJ databases">
        <authorList>
            <consortium name="AG Swart"/>
            <person name="Singh M."/>
            <person name="Singh A."/>
            <person name="Seah K."/>
            <person name="Emmerich C."/>
        </authorList>
    </citation>
    <scope>NUCLEOTIDE SEQUENCE</scope>
    <source>
        <strain evidence="1">DP1</strain>
    </source>
</reference>
<protein>
    <submittedName>
        <fullName evidence="1">Uncharacterized protein</fullName>
    </submittedName>
</protein>
<evidence type="ECO:0000313" key="1">
    <source>
        <dbReference type="EMBL" id="CAI2363716.1"/>
    </source>
</evidence>
<accession>A0AAD1UBS0</accession>
<name>A0AAD1UBS0_EUPCR</name>
<keyword evidence="2" id="KW-1185">Reference proteome</keyword>
<dbReference type="AlphaFoldDB" id="A0AAD1UBS0"/>
<dbReference type="Proteomes" id="UP001295684">
    <property type="component" value="Unassembled WGS sequence"/>
</dbReference>
<gene>
    <name evidence="1" type="ORF">ECRASSUSDP1_LOCUS5053</name>
</gene>
<organism evidence="1 2">
    <name type="scientific">Euplotes crassus</name>
    <dbReference type="NCBI Taxonomy" id="5936"/>
    <lineage>
        <taxon>Eukaryota</taxon>
        <taxon>Sar</taxon>
        <taxon>Alveolata</taxon>
        <taxon>Ciliophora</taxon>
        <taxon>Intramacronucleata</taxon>
        <taxon>Spirotrichea</taxon>
        <taxon>Hypotrichia</taxon>
        <taxon>Euplotida</taxon>
        <taxon>Euplotidae</taxon>
        <taxon>Moneuplotes</taxon>
    </lineage>
</organism>
<proteinExistence type="predicted"/>
<sequence>MCSIFQEIHKDNELYTKLLIPDASCLEALSQLPSRFSQKWSICLTQLKTDAPQTPVEIEIILQSSLYSSELPQNPRILEETQEGLIKNLFKDGVETIENITRSLEVLTEEENAFFTAHNISSLIL</sequence>
<comment type="caution">
    <text evidence="1">The sequence shown here is derived from an EMBL/GenBank/DDBJ whole genome shotgun (WGS) entry which is preliminary data.</text>
</comment>